<evidence type="ECO:0000256" key="3">
    <source>
        <dbReference type="ARBA" id="ARBA00022475"/>
    </source>
</evidence>
<comment type="similarity">
    <text evidence="7">Belongs to the binding-protein-dependent transport system permease family.</text>
</comment>
<keyword evidence="5 7" id="KW-1133">Transmembrane helix</keyword>
<keyword evidence="2 7" id="KW-0813">Transport</keyword>
<dbReference type="Pfam" id="PF00528">
    <property type="entry name" value="BPD_transp_1"/>
    <property type="match status" value="1"/>
</dbReference>
<feature type="transmembrane region" description="Helical" evidence="7">
    <location>
        <begin position="43"/>
        <end position="74"/>
    </location>
</feature>
<dbReference type="InterPro" id="IPR000515">
    <property type="entry name" value="MetI-like"/>
</dbReference>
<proteinExistence type="inferred from homology"/>
<keyword evidence="3" id="KW-1003">Cell membrane</keyword>
<evidence type="ECO:0000256" key="7">
    <source>
        <dbReference type="RuleBase" id="RU363032"/>
    </source>
</evidence>
<evidence type="ECO:0000256" key="6">
    <source>
        <dbReference type="ARBA" id="ARBA00023136"/>
    </source>
</evidence>
<dbReference type="GO" id="GO:0005886">
    <property type="term" value="C:plasma membrane"/>
    <property type="evidence" value="ECO:0007669"/>
    <property type="project" value="UniProtKB-SubCell"/>
</dbReference>
<dbReference type="GO" id="GO:0055085">
    <property type="term" value="P:transmembrane transport"/>
    <property type="evidence" value="ECO:0007669"/>
    <property type="project" value="InterPro"/>
</dbReference>
<dbReference type="CDD" id="cd06261">
    <property type="entry name" value="TM_PBP2"/>
    <property type="match status" value="1"/>
</dbReference>
<dbReference type="Gene3D" id="1.10.3720.10">
    <property type="entry name" value="MetI-like"/>
    <property type="match status" value="1"/>
</dbReference>
<protein>
    <submittedName>
        <fullName evidence="9">Sugar ABC transporter permease</fullName>
    </submittedName>
</protein>
<dbReference type="InterPro" id="IPR035906">
    <property type="entry name" value="MetI-like_sf"/>
</dbReference>
<sequence>MFALFFVWPAAIGLYYSFTSYTGVGPARFVGLDNYTSLFADSSFYAALTRTLLFTLMVVPATYVVSLLSAVLLTSEYTRGKTVARVIFFVPWLISPIVAGVIWRWLFGENFGLVNYLLLQVGLHEVAWQSNGNLSLIIVVIASTWGSTAFTMLLFIAALKSVPKSYYEAAALDGAGPWHKFRYITLPGIAPTSFIVVLLGTIGAMKEYALIQALNGGGPGSENNLIVQYIYRTGFERAQIGYASAASFVLLLILMVIALVQMLVNRRMEANR</sequence>
<feature type="transmembrane region" description="Helical" evidence="7">
    <location>
        <begin position="86"/>
        <end position="106"/>
    </location>
</feature>
<dbReference type="PANTHER" id="PTHR30193">
    <property type="entry name" value="ABC TRANSPORTER PERMEASE PROTEIN"/>
    <property type="match status" value="1"/>
</dbReference>
<accession>A0A5C8ZE86</accession>
<evidence type="ECO:0000256" key="1">
    <source>
        <dbReference type="ARBA" id="ARBA00004651"/>
    </source>
</evidence>
<comment type="subcellular location">
    <subcellularLocation>
        <location evidence="1 7">Cell membrane</location>
        <topology evidence="1 7">Multi-pass membrane protein</topology>
    </subcellularLocation>
</comment>
<dbReference type="Proteomes" id="UP000321234">
    <property type="component" value="Unassembled WGS sequence"/>
</dbReference>
<dbReference type="SUPFAM" id="SSF161098">
    <property type="entry name" value="MetI-like"/>
    <property type="match status" value="1"/>
</dbReference>
<dbReference type="OrthoDB" id="9804439at2"/>
<evidence type="ECO:0000259" key="8">
    <source>
        <dbReference type="PROSITE" id="PS50928"/>
    </source>
</evidence>
<dbReference type="AlphaFoldDB" id="A0A5C8ZE86"/>
<evidence type="ECO:0000256" key="2">
    <source>
        <dbReference type="ARBA" id="ARBA00022448"/>
    </source>
</evidence>
<keyword evidence="4 7" id="KW-0812">Transmembrane</keyword>
<dbReference type="EMBL" id="VKAC01000008">
    <property type="protein sequence ID" value="TXR55609.1"/>
    <property type="molecule type" value="Genomic_DNA"/>
</dbReference>
<feature type="transmembrane region" description="Helical" evidence="7">
    <location>
        <begin position="240"/>
        <end position="264"/>
    </location>
</feature>
<feature type="transmembrane region" description="Helical" evidence="7">
    <location>
        <begin position="183"/>
        <end position="205"/>
    </location>
</feature>
<dbReference type="PANTHER" id="PTHR30193:SF37">
    <property type="entry name" value="INNER MEMBRANE ABC TRANSPORTER PERMEASE PROTEIN YCJO"/>
    <property type="match status" value="1"/>
</dbReference>
<evidence type="ECO:0000313" key="10">
    <source>
        <dbReference type="Proteomes" id="UP000321234"/>
    </source>
</evidence>
<dbReference type="PROSITE" id="PS50928">
    <property type="entry name" value="ABC_TM1"/>
    <property type="match status" value="1"/>
</dbReference>
<reference evidence="9 10" key="1">
    <citation type="submission" date="2019-07" db="EMBL/GenBank/DDBJ databases">
        <title>Quadrisphaera sp. strain DD2A genome sequencing and assembly.</title>
        <authorList>
            <person name="Kim I."/>
        </authorList>
    </citation>
    <scope>NUCLEOTIDE SEQUENCE [LARGE SCALE GENOMIC DNA]</scope>
    <source>
        <strain evidence="9 10">DD2A</strain>
    </source>
</reference>
<gene>
    <name evidence="9" type="ORF">FMM08_14470</name>
</gene>
<dbReference type="InterPro" id="IPR051393">
    <property type="entry name" value="ABC_transporter_permease"/>
</dbReference>
<feature type="transmembrane region" description="Helical" evidence="7">
    <location>
        <begin position="136"/>
        <end position="162"/>
    </location>
</feature>
<evidence type="ECO:0000256" key="4">
    <source>
        <dbReference type="ARBA" id="ARBA00022692"/>
    </source>
</evidence>
<keyword evidence="10" id="KW-1185">Reference proteome</keyword>
<comment type="caution">
    <text evidence="9">The sequence shown here is derived from an EMBL/GenBank/DDBJ whole genome shotgun (WGS) entry which is preliminary data.</text>
</comment>
<evidence type="ECO:0000313" key="9">
    <source>
        <dbReference type="EMBL" id="TXR55609.1"/>
    </source>
</evidence>
<keyword evidence="6 7" id="KW-0472">Membrane</keyword>
<feature type="domain" description="ABC transmembrane type-1" evidence="8">
    <location>
        <begin position="48"/>
        <end position="261"/>
    </location>
</feature>
<name>A0A5C8ZE86_9ACTN</name>
<organism evidence="9 10">
    <name type="scientific">Quadrisphaera setariae</name>
    <dbReference type="NCBI Taxonomy" id="2593304"/>
    <lineage>
        <taxon>Bacteria</taxon>
        <taxon>Bacillati</taxon>
        <taxon>Actinomycetota</taxon>
        <taxon>Actinomycetes</taxon>
        <taxon>Kineosporiales</taxon>
        <taxon>Kineosporiaceae</taxon>
        <taxon>Quadrisphaera</taxon>
    </lineage>
</organism>
<evidence type="ECO:0000256" key="5">
    <source>
        <dbReference type="ARBA" id="ARBA00022989"/>
    </source>
</evidence>